<dbReference type="Proteomes" id="UP001184853">
    <property type="component" value="Unassembled WGS sequence"/>
</dbReference>
<accession>A0ABU1L923</accession>
<gene>
    <name evidence="1" type="ORF">J2781_000118</name>
</gene>
<protein>
    <recommendedName>
        <fullName evidence="3">DUF1990 domain-containing protein</fullName>
    </recommendedName>
</protein>
<evidence type="ECO:0000313" key="2">
    <source>
        <dbReference type="Proteomes" id="UP001184853"/>
    </source>
</evidence>
<organism evidence="1 2">
    <name type="scientific">Chryseobacterium geocarposphaerae</name>
    <dbReference type="NCBI Taxonomy" id="1416776"/>
    <lineage>
        <taxon>Bacteria</taxon>
        <taxon>Pseudomonadati</taxon>
        <taxon>Bacteroidota</taxon>
        <taxon>Flavobacteriia</taxon>
        <taxon>Flavobacteriales</taxon>
        <taxon>Weeksellaceae</taxon>
        <taxon>Chryseobacterium group</taxon>
        <taxon>Chryseobacterium</taxon>
    </lineage>
</organism>
<proteinExistence type="predicted"/>
<sequence length="202" mass="23582">MRWYRLFLKLPNFATRFRQLNSLIYTSGNRGFPPMRGLRSAWHYLDWEYDKEYHEYKIIEEAGSAYDFTAQELYDYLKSGINKTVPFSVIGKDNIVFAERENGGWTTAGMGGPVQTTHNDETLEMINFAGGTHFFAGGYVKIKVFEKNDKIYIKVKGYGTNNFAGFNKWFGKRLFQNVINSNIAEYKKLIAKRPKQQEYLKE</sequence>
<name>A0ABU1L923_9FLAO</name>
<dbReference type="RefSeq" id="WP_147297007.1">
    <property type="nucleotide sequence ID" value="NZ_JAVDQS010000001.1"/>
</dbReference>
<dbReference type="EMBL" id="JAVDQS010000001">
    <property type="protein sequence ID" value="MDR6403214.1"/>
    <property type="molecule type" value="Genomic_DNA"/>
</dbReference>
<evidence type="ECO:0008006" key="3">
    <source>
        <dbReference type="Google" id="ProtNLM"/>
    </source>
</evidence>
<keyword evidence="2" id="KW-1185">Reference proteome</keyword>
<comment type="caution">
    <text evidence="1">The sequence shown here is derived from an EMBL/GenBank/DDBJ whole genome shotgun (WGS) entry which is preliminary data.</text>
</comment>
<reference evidence="1 2" key="1">
    <citation type="submission" date="2023-07" db="EMBL/GenBank/DDBJ databases">
        <title>Sorghum-associated microbial communities from plants grown in Nebraska, USA.</title>
        <authorList>
            <person name="Schachtman D."/>
        </authorList>
    </citation>
    <scope>NUCLEOTIDE SEQUENCE [LARGE SCALE GENOMIC DNA]</scope>
    <source>
        <strain evidence="1 2">DS1709</strain>
    </source>
</reference>
<evidence type="ECO:0000313" key="1">
    <source>
        <dbReference type="EMBL" id="MDR6403214.1"/>
    </source>
</evidence>